<accession>A0A2J6S0T9</accession>
<dbReference type="STRING" id="1149755.A0A2J6S0T9"/>
<sequence length="218" mass="24848">MLKKWRTTLGDSTTREVPIDVMRLALHNISKIGFGVGLLWTGEKASVDENTQDAVFNSVELPEGHSMSYETSMDTLLTSLVWVILTLEWLKKCLPFQGAQKAYESFVNCGQYMQELIAQKVEEGARSCLGRRLDQVKVIVVLSVIFQRYSLELAVDEWATDDEVANKGHEQRKRLYKVAQDKARRRSATTQITLGLHEGLGSYQFDWSRKERKCLSTL</sequence>
<dbReference type="EMBL" id="KZ613941">
    <property type="protein sequence ID" value="PMD44368.1"/>
    <property type="molecule type" value="Genomic_DNA"/>
</dbReference>
<organism evidence="1 2">
    <name type="scientific">Hyaloscypha variabilis (strain UAMH 11265 / GT02V1 / F)</name>
    <name type="common">Meliniomyces variabilis</name>
    <dbReference type="NCBI Taxonomy" id="1149755"/>
    <lineage>
        <taxon>Eukaryota</taxon>
        <taxon>Fungi</taxon>
        <taxon>Dikarya</taxon>
        <taxon>Ascomycota</taxon>
        <taxon>Pezizomycotina</taxon>
        <taxon>Leotiomycetes</taxon>
        <taxon>Helotiales</taxon>
        <taxon>Hyaloscyphaceae</taxon>
        <taxon>Hyaloscypha</taxon>
        <taxon>Hyaloscypha variabilis</taxon>
    </lineage>
</organism>
<evidence type="ECO:0000313" key="1">
    <source>
        <dbReference type="EMBL" id="PMD44368.1"/>
    </source>
</evidence>
<proteinExistence type="predicted"/>
<dbReference type="OrthoDB" id="1470350at2759"/>
<protein>
    <submittedName>
        <fullName evidence="1">Uncharacterized protein</fullName>
    </submittedName>
</protein>
<dbReference type="AlphaFoldDB" id="A0A2J6S0T9"/>
<keyword evidence="2" id="KW-1185">Reference proteome</keyword>
<reference evidence="1 2" key="1">
    <citation type="submission" date="2016-04" db="EMBL/GenBank/DDBJ databases">
        <title>A degradative enzymes factory behind the ericoid mycorrhizal symbiosis.</title>
        <authorList>
            <consortium name="DOE Joint Genome Institute"/>
            <person name="Martino E."/>
            <person name="Morin E."/>
            <person name="Grelet G."/>
            <person name="Kuo A."/>
            <person name="Kohler A."/>
            <person name="Daghino S."/>
            <person name="Barry K."/>
            <person name="Choi C."/>
            <person name="Cichocki N."/>
            <person name="Clum A."/>
            <person name="Copeland A."/>
            <person name="Hainaut M."/>
            <person name="Haridas S."/>
            <person name="Labutti K."/>
            <person name="Lindquist E."/>
            <person name="Lipzen A."/>
            <person name="Khouja H.-R."/>
            <person name="Murat C."/>
            <person name="Ohm R."/>
            <person name="Olson A."/>
            <person name="Spatafora J."/>
            <person name="Veneault-Fourrey C."/>
            <person name="Henrissat B."/>
            <person name="Grigoriev I."/>
            <person name="Martin F."/>
            <person name="Perotto S."/>
        </authorList>
    </citation>
    <scope>NUCLEOTIDE SEQUENCE [LARGE SCALE GENOMIC DNA]</scope>
    <source>
        <strain evidence="1 2">F</strain>
    </source>
</reference>
<name>A0A2J6S0T9_HYAVF</name>
<evidence type="ECO:0000313" key="2">
    <source>
        <dbReference type="Proteomes" id="UP000235786"/>
    </source>
</evidence>
<dbReference type="Proteomes" id="UP000235786">
    <property type="component" value="Unassembled WGS sequence"/>
</dbReference>
<gene>
    <name evidence="1" type="ORF">L207DRAFT_279904</name>
</gene>